<dbReference type="GO" id="GO:0005576">
    <property type="term" value="C:extracellular region"/>
    <property type="evidence" value="ECO:0007669"/>
    <property type="project" value="UniProtKB-SubCell"/>
</dbReference>
<evidence type="ECO:0000313" key="4">
    <source>
        <dbReference type="Proteomes" id="UP000001819"/>
    </source>
</evidence>
<dbReference type="GeneID" id="26532421"/>
<reference evidence="5" key="1">
    <citation type="submission" date="2025-08" db="UniProtKB">
        <authorList>
            <consortium name="RefSeq"/>
        </authorList>
    </citation>
    <scope>IDENTIFICATION</scope>
    <source>
        <strain evidence="5">MV-25-SWS-2005</strain>
        <tissue evidence="5">Whole body</tissue>
    </source>
</reference>
<keyword evidence="4" id="KW-1185">Reference proteome</keyword>
<dbReference type="Pfam" id="PF15430">
    <property type="entry name" value="SVWC"/>
    <property type="match status" value="1"/>
</dbReference>
<gene>
    <name evidence="5" type="primary">LOC26532421</name>
</gene>
<evidence type="ECO:0000259" key="3">
    <source>
        <dbReference type="SMART" id="SM01318"/>
    </source>
</evidence>
<feature type="domain" description="Single" evidence="3">
    <location>
        <begin position="39"/>
        <end position="109"/>
    </location>
</feature>
<evidence type="ECO:0000256" key="1">
    <source>
        <dbReference type="ARBA" id="ARBA00004613"/>
    </source>
</evidence>
<dbReference type="Proteomes" id="UP000001819">
    <property type="component" value="Chromosome 4"/>
</dbReference>
<evidence type="ECO:0000313" key="5">
    <source>
        <dbReference type="RefSeq" id="XP_015036354.1"/>
    </source>
</evidence>
<organism evidence="4 5">
    <name type="scientific">Drosophila pseudoobscura pseudoobscura</name>
    <name type="common">Fruit fly</name>
    <dbReference type="NCBI Taxonomy" id="46245"/>
    <lineage>
        <taxon>Eukaryota</taxon>
        <taxon>Metazoa</taxon>
        <taxon>Ecdysozoa</taxon>
        <taxon>Arthropoda</taxon>
        <taxon>Hexapoda</taxon>
        <taxon>Insecta</taxon>
        <taxon>Pterygota</taxon>
        <taxon>Neoptera</taxon>
        <taxon>Endopterygota</taxon>
        <taxon>Diptera</taxon>
        <taxon>Brachycera</taxon>
        <taxon>Muscomorpha</taxon>
        <taxon>Ephydroidea</taxon>
        <taxon>Drosophilidae</taxon>
        <taxon>Drosophila</taxon>
        <taxon>Sophophora</taxon>
    </lineage>
</organism>
<dbReference type="InParanoid" id="A0A0R3NU14"/>
<name>A0A0R3NU14_DROPS</name>
<sequence>MPQSTVCTVLVLMLMLHSICCTSLFNFQIFTDTAYPDKCVVDGANIRLIVDSGKTQRHPDRCALIECHQNGWALVYECTRNAPPTYCKYSEFKNPDAAYPECCEMDITCNDIAWE</sequence>
<dbReference type="InterPro" id="IPR029277">
    <property type="entry name" value="SVWC_dom"/>
</dbReference>
<dbReference type="RefSeq" id="XP_015036354.1">
    <property type="nucleotide sequence ID" value="XM_015180868.2"/>
</dbReference>
<evidence type="ECO:0000256" key="2">
    <source>
        <dbReference type="ARBA" id="ARBA00022525"/>
    </source>
</evidence>
<accession>A0A0R3NU14</accession>
<protein>
    <recommendedName>
        <fullName evidence="3">Single domain-containing protein</fullName>
    </recommendedName>
</protein>
<accession>A0A6I8VA14</accession>
<dbReference type="AlphaFoldDB" id="A0A0R3NU14"/>
<dbReference type="Bgee" id="FBgn0271408">
    <property type="expression patterns" value="Expressed in male reproductive system and 1 other cell type or tissue"/>
</dbReference>
<dbReference type="SMART" id="SM01318">
    <property type="entry name" value="SVWC"/>
    <property type="match status" value="1"/>
</dbReference>
<dbReference type="KEGG" id="dpo:26532421"/>
<proteinExistence type="predicted"/>
<comment type="subcellular location">
    <subcellularLocation>
        <location evidence="1">Secreted</location>
    </subcellularLocation>
</comment>
<keyword evidence="2" id="KW-0964">Secreted</keyword>